<organism evidence="6 7">
    <name type="scientific">Pseudomonas luteola</name>
    <dbReference type="NCBI Taxonomy" id="47886"/>
    <lineage>
        <taxon>Bacteria</taxon>
        <taxon>Pseudomonadati</taxon>
        <taxon>Pseudomonadota</taxon>
        <taxon>Gammaproteobacteria</taxon>
        <taxon>Pseudomonadales</taxon>
        <taxon>Pseudomonadaceae</taxon>
        <taxon>Pseudomonas</taxon>
    </lineage>
</organism>
<dbReference type="PANTHER" id="PTHR44051">
    <property type="entry name" value="GLUTATHIONE S-TRANSFERASE-RELATED"/>
    <property type="match status" value="1"/>
</dbReference>
<evidence type="ECO:0000313" key="5">
    <source>
        <dbReference type="EMBL" id="MBF8643779.1"/>
    </source>
</evidence>
<dbReference type="Pfam" id="PF13409">
    <property type="entry name" value="GST_N_2"/>
    <property type="match status" value="1"/>
</dbReference>
<dbReference type="EC" id="2.5.1.18" evidence="6"/>
<reference evidence="5 8" key="2">
    <citation type="submission" date="2020-10" db="EMBL/GenBank/DDBJ databases">
        <title>Genome sequences of Pseudomonas isolates.</title>
        <authorList>
            <person name="Wessels L."/>
            <person name="Reich F."/>
            <person name="Hammerl J."/>
        </authorList>
    </citation>
    <scope>NUCLEOTIDE SEQUENCE [LARGE SCALE GENOMIC DNA]</scope>
    <source>
        <strain evidence="5 8">20-MO00624-0</strain>
    </source>
</reference>
<dbReference type="EMBL" id="UAUF01000014">
    <property type="protein sequence ID" value="SPZ13541.1"/>
    <property type="molecule type" value="Genomic_DNA"/>
</dbReference>
<feature type="domain" description="GST N-terminal" evidence="3">
    <location>
        <begin position="1"/>
        <end position="81"/>
    </location>
</feature>
<evidence type="ECO:0000313" key="8">
    <source>
        <dbReference type="Proteomes" id="UP000626180"/>
    </source>
</evidence>
<accession>A0A2X2D3P8</accession>
<dbReference type="FunFam" id="3.40.30.10:FF:000039">
    <property type="entry name" value="Glutathione S-transferase domain"/>
    <property type="match status" value="1"/>
</dbReference>
<dbReference type="PANTHER" id="PTHR44051:SF19">
    <property type="entry name" value="DISULFIDE-BOND OXIDOREDUCTASE YFCG"/>
    <property type="match status" value="1"/>
</dbReference>
<feature type="domain" description="GST C-terminal" evidence="4">
    <location>
        <begin position="86"/>
        <end position="207"/>
    </location>
</feature>
<protein>
    <submittedName>
        <fullName evidence="6">Glutathione S-transferase</fullName>
        <ecNumber evidence="6">2.5.1.18</ecNumber>
    </submittedName>
</protein>
<keyword evidence="8" id="KW-1185">Reference proteome</keyword>
<evidence type="ECO:0000313" key="6">
    <source>
        <dbReference type="EMBL" id="SPZ13541.1"/>
    </source>
</evidence>
<dbReference type="CDD" id="cd03047">
    <property type="entry name" value="GST_N_2"/>
    <property type="match status" value="1"/>
</dbReference>
<dbReference type="InterPro" id="IPR040079">
    <property type="entry name" value="Glutathione_S-Trfase"/>
</dbReference>
<dbReference type="InterPro" id="IPR010987">
    <property type="entry name" value="Glutathione-S-Trfase_C-like"/>
</dbReference>
<comment type="similarity">
    <text evidence="1">Belongs to the GST superfamily.</text>
</comment>
<reference evidence="6 7" key="1">
    <citation type="submission" date="2018-06" db="EMBL/GenBank/DDBJ databases">
        <authorList>
            <consortium name="Pathogen Informatics"/>
            <person name="Doyle S."/>
        </authorList>
    </citation>
    <scope>NUCLEOTIDE SEQUENCE [LARGE SCALE GENOMIC DNA]</scope>
    <source>
        <strain evidence="6 7">NCTC11842</strain>
    </source>
</reference>
<evidence type="ECO:0000313" key="7">
    <source>
        <dbReference type="Proteomes" id="UP000250443"/>
    </source>
</evidence>
<dbReference type="GO" id="GO:0004364">
    <property type="term" value="F:glutathione transferase activity"/>
    <property type="evidence" value="ECO:0007669"/>
    <property type="project" value="UniProtKB-EC"/>
</dbReference>
<name>A0A2X2D3P8_PSELU</name>
<evidence type="ECO:0000259" key="3">
    <source>
        <dbReference type="PROSITE" id="PS50404"/>
    </source>
</evidence>
<sequence length="207" mass="23500">MLTVLGKATSINVRKVMWTCEELGIPFTLEEWGTGFRPTDDLNFLALNPNAMVPVIQDKGFVLWESNSIIRYLANHYNGEALYPVENKACAIIDQWIDWQASTLNPSWSYAFQALVRRLSSHQDPEQISQSHRQWSACMAILDAQLQKTKGYVAGEVFSLADIPIGLSVNRWFETPVTHPYLPALNTYYDRLAERSGFLVYGRNGIP</sequence>
<dbReference type="InterPro" id="IPR036282">
    <property type="entry name" value="Glutathione-S-Trfase_C_sf"/>
</dbReference>
<dbReference type="Gene3D" id="3.40.30.10">
    <property type="entry name" value="Glutaredoxin"/>
    <property type="match status" value="1"/>
</dbReference>
<dbReference type="EMBL" id="JADMCD010000023">
    <property type="protein sequence ID" value="MBF8643779.1"/>
    <property type="molecule type" value="Genomic_DNA"/>
</dbReference>
<gene>
    <name evidence="6" type="primary">gstB</name>
    <name evidence="5" type="ORF">IRZ65_24310</name>
    <name evidence="6" type="ORF">NCTC11842_05285</name>
</gene>
<dbReference type="SFLD" id="SFLDG01150">
    <property type="entry name" value="Main.1:_Beta-like"/>
    <property type="match status" value="1"/>
</dbReference>
<dbReference type="RefSeq" id="WP_010798553.1">
    <property type="nucleotide sequence ID" value="NZ_CP069263.1"/>
</dbReference>
<evidence type="ECO:0000259" key="4">
    <source>
        <dbReference type="PROSITE" id="PS50405"/>
    </source>
</evidence>
<dbReference type="Proteomes" id="UP000250443">
    <property type="component" value="Unassembled WGS sequence"/>
</dbReference>
<dbReference type="PROSITE" id="PS50404">
    <property type="entry name" value="GST_NTER"/>
    <property type="match status" value="1"/>
</dbReference>
<proteinExistence type="inferred from homology"/>
<dbReference type="SUPFAM" id="SSF52833">
    <property type="entry name" value="Thioredoxin-like"/>
    <property type="match status" value="1"/>
</dbReference>
<dbReference type="SFLD" id="SFLDG00358">
    <property type="entry name" value="Main_(cytGST)"/>
    <property type="match status" value="1"/>
</dbReference>
<dbReference type="InterPro" id="IPR036249">
    <property type="entry name" value="Thioredoxin-like_sf"/>
</dbReference>
<evidence type="ECO:0000256" key="1">
    <source>
        <dbReference type="ARBA" id="ARBA00007409"/>
    </source>
</evidence>
<dbReference type="PROSITE" id="PS50405">
    <property type="entry name" value="GST_CTER"/>
    <property type="match status" value="1"/>
</dbReference>
<evidence type="ECO:0000256" key="2">
    <source>
        <dbReference type="ARBA" id="ARBA00022679"/>
    </source>
</evidence>
<dbReference type="SUPFAM" id="SSF47616">
    <property type="entry name" value="GST C-terminal domain-like"/>
    <property type="match status" value="1"/>
</dbReference>
<dbReference type="Gene3D" id="1.20.1050.10">
    <property type="match status" value="1"/>
</dbReference>
<dbReference type="InterPro" id="IPR004045">
    <property type="entry name" value="Glutathione_S-Trfase_N"/>
</dbReference>
<dbReference type="SFLD" id="SFLDS00019">
    <property type="entry name" value="Glutathione_Transferase_(cytos"/>
    <property type="match status" value="1"/>
</dbReference>
<keyword evidence="2 6" id="KW-0808">Transferase</keyword>
<dbReference type="Proteomes" id="UP000626180">
    <property type="component" value="Unassembled WGS sequence"/>
</dbReference>
<dbReference type="AlphaFoldDB" id="A0A2X2D3P8"/>